<proteinExistence type="predicted"/>
<organism evidence="1">
    <name type="scientific">marine sediment metagenome</name>
    <dbReference type="NCBI Taxonomy" id="412755"/>
    <lineage>
        <taxon>unclassified sequences</taxon>
        <taxon>metagenomes</taxon>
        <taxon>ecological metagenomes</taxon>
    </lineage>
</organism>
<sequence>MYAQYENMIVCCGQTTRYVRIDYGYHDPRSYHDTLQHVWPLSWKPCAIITDIPSDDINLDKITVVYKELYNHCHYRDPSDGNLSFKLCQVGSDSDEPNKGDFIDKSELEPIPDDLKSITYERLMELHKMLYEMRKSRNKTPKLEITEVNNEYDVWLKDFIANNSEVITKQRERDQRIQYIKQSYETITERLKEIGIEIRNEIN</sequence>
<dbReference type="EMBL" id="BART01006879">
    <property type="protein sequence ID" value="GAG71095.1"/>
    <property type="molecule type" value="Genomic_DNA"/>
</dbReference>
<accession>X0ZMX1</accession>
<evidence type="ECO:0000313" key="1">
    <source>
        <dbReference type="EMBL" id="GAG71095.1"/>
    </source>
</evidence>
<protein>
    <submittedName>
        <fullName evidence="1">Uncharacterized protein</fullName>
    </submittedName>
</protein>
<reference evidence="1" key="1">
    <citation type="journal article" date="2014" name="Front. Microbiol.">
        <title>High frequency of phylogenetically diverse reductive dehalogenase-homologous genes in deep subseafloor sedimentary metagenomes.</title>
        <authorList>
            <person name="Kawai M."/>
            <person name="Futagami T."/>
            <person name="Toyoda A."/>
            <person name="Takaki Y."/>
            <person name="Nishi S."/>
            <person name="Hori S."/>
            <person name="Arai W."/>
            <person name="Tsubouchi T."/>
            <person name="Morono Y."/>
            <person name="Uchiyama I."/>
            <person name="Ito T."/>
            <person name="Fujiyama A."/>
            <person name="Inagaki F."/>
            <person name="Takami H."/>
        </authorList>
    </citation>
    <scope>NUCLEOTIDE SEQUENCE</scope>
    <source>
        <strain evidence="1">Expedition CK06-06</strain>
    </source>
</reference>
<gene>
    <name evidence="1" type="ORF">S01H4_15699</name>
</gene>
<name>X0ZMX1_9ZZZZ</name>
<dbReference type="AlphaFoldDB" id="X0ZMX1"/>
<comment type="caution">
    <text evidence="1">The sequence shown here is derived from an EMBL/GenBank/DDBJ whole genome shotgun (WGS) entry which is preliminary data.</text>
</comment>